<evidence type="ECO:0000313" key="1">
    <source>
        <dbReference type="EMBL" id="KAG2314411.1"/>
    </source>
</evidence>
<comment type="caution">
    <text evidence="1">The sequence shown here is derived from an EMBL/GenBank/DDBJ whole genome shotgun (WGS) entry which is preliminary data.</text>
</comment>
<gene>
    <name evidence="1" type="ORF">Bca52824_017533</name>
</gene>
<name>A0A8X7VN96_BRACI</name>
<dbReference type="EMBL" id="JAAMPC010000004">
    <property type="protein sequence ID" value="KAG2314411.1"/>
    <property type="molecule type" value="Genomic_DNA"/>
</dbReference>
<evidence type="ECO:0000313" key="2">
    <source>
        <dbReference type="Proteomes" id="UP000886595"/>
    </source>
</evidence>
<organism evidence="1 2">
    <name type="scientific">Brassica carinata</name>
    <name type="common">Ethiopian mustard</name>
    <name type="synonym">Abyssinian cabbage</name>
    <dbReference type="NCBI Taxonomy" id="52824"/>
    <lineage>
        <taxon>Eukaryota</taxon>
        <taxon>Viridiplantae</taxon>
        <taxon>Streptophyta</taxon>
        <taxon>Embryophyta</taxon>
        <taxon>Tracheophyta</taxon>
        <taxon>Spermatophyta</taxon>
        <taxon>Magnoliopsida</taxon>
        <taxon>eudicotyledons</taxon>
        <taxon>Gunneridae</taxon>
        <taxon>Pentapetalae</taxon>
        <taxon>rosids</taxon>
        <taxon>malvids</taxon>
        <taxon>Brassicales</taxon>
        <taxon>Brassicaceae</taxon>
        <taxon>Brassiceae</taxon>
        <taxon>Brassica</taxon>
    </lineage>
</organism>
<reference evidence="1 2" key="1">
    <citation type="submission" date="2020-02" db="EMBL/GenBank/DDBJ databases">
        <authorList>
            <person name="Ma Q."/>
            <person name="Huang Y."/>
            <person name="Song X."/>
            <person name="Pei D."/>
        </authorList>
    </citation>
    <scope>NUCLEOTIDE SEQUENCE [LARGE SCALE GENOMIC DNA]</scope>
    <source>
        <strain evidence="1">Sxm20200214</strain>
        <tissue evidence="1">Leaf</tissue>
    </source>
</reference>
<keyword evidence="2" id="KW-1185">Reference proteome</keyword>
<dbReference type="Proteomes" id="UP000886595">
    <property type="component" value="Unassembled WGS sequence"/>
</dbReference>
<dbReference type="AlphaFoldDB" id="A0A8X7VN96"/>
<sequence length="98" mass="10533">MNTKEETDQGGGGEVMVMVAAGLEQRCGGDGEAVAEIIIGEEMVDIDPGSVYAVHVNDLSLMLLDFGVFSLPINNKDESSPMDLSYLRRAVTERCLNP</sequence>
<protein>
    <submittedName>
        <fullName evidence="1">Uncharacterized protein</fullName>
    </submittedName>
</protein>
<proteinExistence type="predicted"/>
<accession>A0A8X7VN96</accession>